<dbReference type="EMBL" id="JAVREP010000007">
    <property type="protein sequence ID" value="MDT0329329.1"/>
    <property type="molecule type" value="Genomic_DNA"/>
</dbReference>
<dbReference type="SUPFAM" id="SSF46955">
    <property type="entry name" value="Putative DNA-binding domain"/>
    <property type="match status" value="1"/>
</dbReference>
<keyword evidence="3" id="KW-1185">Reference proteome</keyword>
<reference evidence="3" key="1">
    <citation type="submission" date="2023-07" db="EMBL/GenBank/DDBJ databases">
        <title>30 novel species of actinomycetes from the DSMZ collection.</title>
        <authorList>
            <person name="Nouioui I."/>
        </authorList>
    </citation>
    <scope>NUCLEOTIDE SEQUENCE [LARGE SCALE GENOMIC DNA]</scope>
    <source>
        <strain evidence="3">DSM 44743</strain>
    </source>
</reference>
<evidence type="ECO:0000256" key="1">
    <source>
        <dbReference type="SAM" id="MobiDB-lite"/>
    </source>
</evidence>
<accession>A0ABU2M9I7</accession>
<evidence type="ECO:0000313" key="2">
    <source>
        <dbReference type="EMBL" id="MDT0329329.1"/>
    </source>
</evidence>
<comment type="caution">
    <text evidence="2">The sequence shown here is derived from an EMBL/GenBank/DDBJ whole genome shotgun (WGS) entry which is preliminary data.</text>
</comment>
<dbReference type="GO" id="GO:0003677">
    <property type="term" value="F:DNA binding"/>
    <property type="evidence" value="ECO:0007669"/>
    <property type="project" value="UniProtKB-KW"/>
</dbReference>
<dbReference type="Gene3D" id="1.10.1660.10">
    <property type="match status" value="1"/>
</dbReference>
<dbReference type="InterPro" id="IPR009061">
    <property type="entry name" value="DNA-bd_dom_put_sf"/>
</dbReference>
<evidence type="ECO:0000313" key="3">
    <source>
        <dbReference type="Proteomes" id="UP001183390"/>
    </source>
</evidence>
<name>A0ABU2M9I7_9ACTN</name>
<organism evidence="2 3">
    <name type="scientific">Nocardiopsis lambiniae</name>
    <dbReference type="NCBI Taxonomy" id="3075539"/>
    <lineage>
        <taxon>Bacteria</taxon>
        <taxon>Bacillati</taxon>
        <taxon>Actinomycetota</taxon>
        <taxon>Actinomycetes</taxon>
        <taxon>Streptosporangiales</taxon>
        <taxon>Nocardiopsidaceae</taxon>
        <taxon>Nocardiopsis</taxon>
    </lineage>
</organism>
<dbReference type="Proteomes" id="UP001183390">
    <property type="component" value="Unassembled WGS sequence"/>
</dbReference>
<feature type="region of interest" description="Disordered" evidence="1">
    <location>
        <begin position="68"/>
        <end position="91"/>
    </location>
</feature>
<gene>
    <name evidence="2" type="ORF">RM479_12985</name>
</gene>
<keyword evidence="2" id="KW-0238">DNA-binding</keyword>
<sequence>MRLDSLDDLLLTHPDMYLTTGETAIVLEVGTTTVKRWEADGRLSCLKNPRGVRYFRAGDVFSLREILRNRHRGDPPPPPPAPVEVERTGRA</sequence>
<dbReference type="RefSeq" id="WP_311511980.1">
    <property type="nucleotide sequence ID" value="NZ_JAVREP010000007.1"/>
</dbReference>
<proteinExistence type="predicted"/>
<protein>
    <submittedName>
        <fullName evidence="2">DNA-binding protein</fullName>
    </submittedName>
</protein>